<dbReference type="EMBL" id="EQ973844">
    <property type="protein sequence ID" value="EEF42429.1"/>
    <property type="molecule type" value="Genomic_DNA"/>
</dbReference>
<evidence type="ECO:0000313" key="2">
    <source>
        <dbReference type="Proteomes" id="UP000008311"/>
    </source>
</evidence>
<dbReference type="InParanoid" id="B9S1G0"/>
<protein>
    <submittedName>
        <fullName evidence="1">Uncharacterized protein</fullName>
    </submittedName>
</protein>
<keyword evidence="2" id="KW-1185">Reference proteome</keyword>
<proteinExistence type="predicted"/>
<organism evidence="1 2">
    <name type="scientific">Ricinus communis</name>
    <name type="common">Castor bean</name>
    <dbReference type="NCBI Taxonomy" id="3988"/>
    <lineage>
        <taxon>Eukaryota</taxon>
        <taxon>Viridiplantae</taxon>
        <taxon>Streptophyta</taxon>
        <taxon>Embryophyta</taxon>
        <taxon>Tracheophyta</taxon>
        <taxon>Spermatophyta</taxon>
        <taxon>Magnoliopsida</taxon>
        <taxon>eudicotyledons</taxon>
        <taxon>Gunneridae</taxon>
        <taxon>Pentapetalae</taxon>
        <taxon>rosids</taxon>
        <taxon>fabids</taxon>
        <taxon>Malpighiales</taxon>
        <taxon>Euphorbiaceae</taxon>
        <taxon>Acalyphoideae</taxon>
        <taxon>Acalypheae</taxon>
        <taxon>Ricinus</taxon>
    </lineage>
</organism>
<gene>
    <name evidence="1" type="ORF">RCOM_0864890</name>
</gene>
<reference evidence="2" key="1">
    <citation type="journal article" date="2010" name="Nat. Biotechnol.">
        <title>Draft genome sequence of the oilseed species Ricinus communis.</title>
        <authorList>
            <person name="Chan A.P."/>
            <person name="Crabtree J."/>
            <person name="Zhao Q."/>
            <person name="Lorenzi H."/>
            <person name="Orvis J."/>
            <person name="Puiu D."/>
            <person name="Melake-Berhan A."/>
            <person name="Jones K.M."/>
            <person name="Redman J."/>
            <person name="Chen G."/>
            <person name="Cahoon E.B."/>
            <person name="Gedil M."/>
            <person name="Stanke M."/>
            <person name="Haas B.J."/>
            <person name="Wortman J.R."/>
            <person name="Fraser-Liggett C.M."/>
            <person name="Ravel J."/>
            <person name="Rabinowicz P.D."/>
        </authorList>
    </citation>
    <scope>NUCLEOTIDE SEQUENCE [LARGE SCALE GENOMIC DNA]</scope>
    <source>
        <strain evidence="2">cv. Hale</strain>
    </source>
</reference>
<sequence>MLHKNQRRVGKWGMSLRRVGPILFVFSSHPGRPLFHLLLSLFPPLAANIA</sequence>
<dbReference type="Proteomes" id="UP000008311">
    <property type="component" value="Unassembled WGS sequence"/>
</dbReference>
<evidence type="ECO:0000313" key="1">
    <source>
        <dbReference type="EMBL" id="EEF42429.1"/>
    </source>
</evidence>
<dbReference type="AlphaFoldDB" id="B9S1G0"/>
<accession>B9S1G0</accession>
<name>B9S1G0_RICCO</name>